<dbReference type="PROSITE" id="PS51109">
    <property type="entry name" value="G5"/>
    <property type="match status" value="4"/>
</dbReference>
<dbReference type="InterPro" id="IPR011098">
    <property type="entry name" value="G5_dom"/>
</dbReference>
<name>A0A6L6G9Z5_STRUB</name>
<feature type="region of interest" description="Disordered" evidence="2">
    <location>
        <begin position="119"/>
        <end position="142"/>
    </location>
</feature>
<dbReference type="Pfam" id="PF07501">
    <property type="entry name" value="G5"/>
    <property type="match status" value="5"/>
</dbReference>
<protein>
    <submittedName>
        <fullName evidence="4">YSIRK-type signal peptide-containing protein</fullName>
    </submittedName>
</protein>
<dbReference type="InterPro" id="IPR005877">
    <property type="entry name" value="YSIRK_signal_dom"/>
</dbReference>
<dbReference type="AlphaFoldDB" id="A0A6L6G9Z5"/>
<feature type="domain" description="G5" evidence="3">
    <location>
        <begin position="617"/>
        <end position="696"/>
    </location>
</feature>
<feature type="domain" description="G5" evidence="3">
    <location>
        <begin position="981"/>
        <end position="1063"/>
    </location>
</feature>
<organism evidence="4 5">
    <name type="scientific">Streptococcus uberis</name>
    <dbReference type="NCBI Taxonomy" id="1349"/>
    <lineage>
        <taxon>Bacteria</taxon>
        <taxon>Bacillati</taxon>
        <taxon>Bacillota</taxon>
        <taxon>Bacilli</taxon>
        <taxon>Lactobacillales</taxon>
        <taxon>Streptococcaceae</taxon>
        <taxon>Streptococcus</taxon>
    </lineage>
</organism>
<sequence length="1165" mass="128067">MFKKTNNKYAIRKLNTGANSVVIGAIGMMALCGGFARTVSAEQVTTNTTQTQPITVVSPTNQLSPVIALAATQPAVVVSNPDAEIVTTTTPAPDPTAPAKTEDKMVTVTEPADQVNQVVEGGTHTETSTRRGDTQSYEAQGSTTKTIVQTGVDGISTVTYRVVYDYNGKEVARDVISSTQNPSETPEKYNYTPDIIVDEHEVFNHYIPGDTPYTGEIHKPMFAPLSVPFESGVTLKLDDIVWTDGITKELAQNMVFTFNTWDEFISKNQSVPGFELFLNFLLAQEKYRNTFTDTSHTTLPNYRWDSNTGEQIYTDPSDIQEIVNRSTNDSIVTDAEQVDFTNYSLKDKIALLNEKFYTAPVYYPEGTLITNPDGSPVLDEFGNLTFYPADTPMLKEDGTPLTVRDRLVQSFQYYLNIREYWKAHEDIKRDVIIRFNPNLKSSEKVLVQQGQDGRIEYAHFDYYAKYIDGPGKNPFGPGPMLAMSIEPGTSTPISTSTTDINGITYVTNPMTGEKYIDANSYYLLSEMNKNVAKKNFSYSSMQVGDIYKKTLPIYVGTQVNNPNYDPSQPESSTNFRFIIKYSIQEMPLDVIITQFVQATPDIYEYGVDSFTSTATVLPRTDLALTDTETLEVPFNTEVRYNPNLKPGESRVLQVGSNGTTQITVTYDSATDTYPTDIIETVISTPVNEIIEVGTGVTGQAVEHSLEVIDYTIEIVYDSNLTSGTVQIDQKGVNGYKDVLTTTETLNGQVIGTAKTTTNQKDPLNTIIRIGTKIEPTPEKNVVVTHEESVQPQIIEYRYNDQLTAGTCNIIQKGQDGFTVKIISQPTVNGIPQGDPTVQLVTQDAVNTIIELGTRPVEVIKEVPVEIIKEVPVEVIKEVPVEVIKEITVEVIKEVPVNVPVDKIVEVVKEVIVEVTKEVPVEVIKEVPVEVIKEISVEVIKEVPINVPVEVIKEVVVEVIKETPVEVIKEVPVEVIVEKEVPVETSITVETIKEKIAYPTEVRKNPDLSAGEIHVIQKGIFGESAVTTKTTVVTKNGQSTSTKTEDISTIIDPVVEVIEVGTKVDIPVIPPVEHETPTDPVNPTEPTVPLTPPIEPIVPSVPDSPTPAPTVATATSLASYQVAPVKKEGVLPVTGSHDQTALLSLMSLSSLALGFALLQTPKKKED</sequence>
<evidence type="ECO:0000313" key="5">
    <source>
        <dbReference type="Proteomes" id="UP000483839"/>
    </source>
</evidence>
<dbReference type="Gene3D" id="2.20.230.30">
    <property type="match status" value="1"/>
</dbReference>
<reference evidence="4 5" key="1">
    <citation type="submission" date="2019-11" db="EMBL/GenBank/DDBJ databases">
        <title>Streptococcus uberis isolated from clinical mastitis cases on a southeastern Queensland dairy.</title>
        <authorList>
            <person name="Workentine M.L."/>
            <person name="Price R."/>
            <person name="Olchowy T."/>
        </authorList>
    </citation>
    <scope>NUCLEOTIDE SEQUENCE [LARGE SCALE GENOMIC DNA]</scope>
    <source>
        <strain evidence="4 5">OLC4459-A17</strain>
    </source>
</reference>
<dbReference type="Gene3D" id="2.20.230.10">
    <property type="entry name" value="Resuscitation-promoting factor rpfb"/>
    <property type="match status" value="3"/>
</dbReference>
<evidence type="ECO:0000313" key="4">
    <source>
        <dbReference type="EMBL" id="MTD02285.1"/>
    </source>
</evidence>
<proteinExistence type="predicted"/>
<dbReference type="Proteomes" id="UP000483839">
    <property type="component" value="Unassembled WGS sequence"/>
</dbReference>
<comment type="caution">
    <text evidence="4">The sequence shown here is derived from an EMBL/GenBank/DDBJ whole genome shotgun (WGS) entry which is preliminary data.</text>
</comment>
<dbReference type="EMBL" id="WLXI01000056">
    <property type="protein sequence ID" value="MTD02285.1"/>
    <property type="molecule type" value="Genomic_DNA"/>
</dbReference>
<feature type="domain" description="G5" evidence="3">
    <location>
        <begin position="693"/>
        <end position="773"/>
    </location>
</feature>
<feature type="domain" description="G5" evidence="3">
    <location>
        <begin position="775"/>
        <end position="855"/>
    </location>
</feature>
<evidence type="ECO:0000256" key="1">
    <source>
        <dbReference type="ARBA" id="ARBA00022729"/>
    </source>
</evidence>
<dbReference type="Pfam" id="PF04650">
    <property type="entry name" value="YSIRK_signal"/>
    <property type="match status" value="1"/>
</dbReference>
<dbReference type="NCBIfam" id="TIGR01168">
    <property type="entry name" value="YSIRK_signal"/>
    <property type="match status" value="1"/>
</dbReference>
<gene>
    <name evidence="4" type="ORF">GKS16_08390</name>
</gene>
<keyword evidence="1" id="KW-0732">Signal</keyword>
<evidence type="ECO:0000259" key="3">
    <source>
        <dbReference type="PROSITE" id="PS51109"/>
    </source>
</evidence>
<evidence type="ECO:0000256" key="2">
    <source>
        <dbReference type="SAM" id="MobiDB-lite"/>
    </source>
</evidence>
<accession>A0A6L6G9Z5</accession>
<dbReference type="SMART" id="SM01208">
    <property type="entry name" value="G5"/>
    <property type="match status" value="4"/>
</dbReference>
<dbReference type="RefSeq" id="WP_154617697.1">
    <property type="nucleotide sequence ID" value="NZ_JADFAY010000014.1"/>
</dbReference>